<comment type="caution">
    <text evidence="1">The sequence shown here is derived from an EMBL/GenBank/DDBJ whole genome shotgun (WGS) entry which is preliminary data.</text>
</comment>
<dbReference type="AlphaFoldDB" id="A0A0F9EN30"/>
<gene>
    <name evidence="1" type="ORF">LCGC14_2054630</name>
</gene>
<protein>
    <submittedName>
        <fullName evidence="1">Uncharacterized protein</fullName>
    </submittedName>
</protein>
<organism evidence="1">
    <name type="scientific">marine sediment metagenome</name>
    <dbReference type="NCBI Taxonomy" id="412755"/>
    <lineage>
        <taxon>unclassified sequences</taxon>
        <taxon>metagenomes</taxon>
        <taxon>ecological metagenomes</taxon>
    </lineage>
</organism>
<reference evidence="1" key="1">
    <citation type="journal article" date="2015" name="Nature">
        <title>Complex archaea that bridge the gap between prokaryotes and eukaryotes.</title>
        <authorList>
            <person name="Spang A."/>
            <person name="Saw J.H."/>
            <person name="Jorgensen S.L."/>
            <person name="Zaremba-Niedzwiedzka K."/>
            <person name="Martijn J."/>
            <person name="Lind A.E."/>
            <person name="van Eijk R."/>
            <person name="Schleper C."/>
            <person name="Guy L."/>
            <person name="Ettema T.J."/>
        </authorList>
    </citation>
    <scope>NUCLEOTIDE SEQUENCE</scope>
</reference>
<name>A0A0F9EN30_9ZZZZ</name>
<dbReference type="EMBL" id="LAZR01024345">
    <property type="protein sequence ID" value="KKL75464.1"/>
    <property type="molecule type" value="Genomic_DNA"/>
</dbReference>
<evidence type="ECO:0000313" key="1">
    <source>
        <dbReference type="EMBL" id="KKL75464.1"/>
    </source>
</evidence>
<proteinExistence type="predicted"/>
<accession>A0A0F9EN30</accession>
<sequence length="125" mass="14853">MRTIVVNNKRNKEIEIDVRKQSDTIRELLNSNRSLSIEITDHICALEFKKYAKKFVCSENEYTATFDDINNVSVSIEDFIMYQMQYTNSAIEIENRYIHIIEDLRDLQDTAKTELIKEFADQKHR</sequence>